<dbReference type="Gene3D" id="3.40.30.10">
    <property type="entry name" value="Glutaredoxin"/>
    <property type="match status" value="1"/>
</dbReference>
<dbReference type="InterPro" id="IPR036249">
    <property type="entry name" value="Thioredoxin-like_sf"/>
</dbReference>
<dbReference type="PANTHER" id="PTHR47353">
    <property type="entry name" value="THIOREDOXIN-LIKE PROTEIN HCF164, CHLOROPLASTIC"/>
    <property type="match status" value="1"/>
</dbReference>
<dbReference type="SUPFAM" id="SSF52833">
    <property type="entry name" value="Thioredoxin-like"/>
    <property type="match status" value="1"/>
</dbReference>
<dbReference type="GO" id="GO:0016671">
    <property type="term" value="F:oxidoreductase activity, acting on a sulfur group of donors, disulfide as acceptor"/>
    <property type="evidence" value="ECO:0007669"/>
    <property type="project" value="TreeGrafter"/>
</dbReference>
<name>A0A1D8TTG5_9CYAN</name>
<evidence type="ECO:0000313" key="4">
    <source>
        <dbReference type="Proteomes" id="UP000177870"/>
    </source>
</evidence>
<protein>
    <submittedName>
        <fullName evidence="3">Thiol:disulfide interchange protein</fullName>
    </submittedName>
</protein>
<dbReference type="InterPro" id="IPR013766">
    <property type="entry name" value="Thioredoxin_domain"/>
</dbReference>
<dbReference type="Proteomes" id="UP000177870">
    <property type="component" value="Chromosome"/>
</dbReference>
<dbReference type="PROSITE" id="PS51352">
    <property type="entry name" value="THIOREDOXIN_2"/>
    <property type="match status" value="1"/>
</dbReference>
<organism evidence="3 4">
    <name type="scientific">Moorena producens PAL-8-15-08-1</name>
    <dbReference type="NCBI Taxonomy" id="1458985"/>
    <lineage>
        <taxon>Bacteria</taxon>
        <taxon>Bacillati</taxon>
        <taxon>Cyanobacteriota</taxon>
        <taxon>Cyanophyceae</taxon>
        <taxon>Coleofasciculales</taxon>
        <taxon>Coleofasciculaceae</taxon>
        <taxon>Moorena</taxon>
    </lineage>
</organism>
<dbReference type="PROSITE" id="PS00194">
    <property type="entry name" value="THIOREDOXIN_1"/>
    <property type="match status" value="1"/>
</dbReference>
<proteinExistence type="predicted"/>
<dbReference type="KEGG" id="mpro:BJP34_17075"/>
<evidence type="ECO:0000256" key="1">
    <source>
        <dbReference type="SAM" id="Phobius"/>
    </source>
</evidence>
<dbReference type="STRING" id="1458985.BJP34_17075"/>
<sequence>MNSDKGKLRAKLSIVVGIITVVFAAGTFFLTRSDVSSLSTSSVAGLALIKTMAKQSVPYDVALSNNKPTVIEFYADWCTTCQSMAPILNKVHQQYGKTVNWVMLNIDDPQWAKPIEKYRVTGVPQFTFLDSNQQETEILVGKIPETIITKVLQELLS</sequence>
<evidence type="ECO:0000313" key="3">
    <source>
        <dbReference type="EMBL" id="AOX00930.1"/>
    </source>
</evidence>
<dbReference type="Pfam" id="PF00085">
    <property type="entry name" value="Thioredoxin"/>
    <property type="match status" value="1"/>
</dbReference>
<dbReference type="OrthoDB" id="423012at2"/>
<feature type="domain" description="Thioredoxin" evidence="2">
    <location>
        <begin position="37"/>
        <end position="157"/>
    </location>
</feature>
<keyword evidence="1" id="KW-0812">Transmembrane</keyword>
<keyword evidence="1" id="KW-0472">Membrane</keyword>
<dbReference type="PANTHER" id="PTHR47353:SF1">
    <property type="entry name" value="THIOREDOXIN-LIKE PROTEIN HCF164, CHLOROPLASTIC"/>
    <property type="match status" value="1"/>
</dbReference>
<accession>A0A1D8TTG5</accession>
<gene>
    <name evidence="3" type="ORF">BJP34_17075</name>
</gene>
<dbReference type="EMBL" id="CP017599">
    <property type="protein sequence ID" value="AOX00930.1"/>
    <property type="molecule type" value="Genomic_DNA"/>
</dbReference>
<evidence type="ECO:0000259" key="2">
    <source>
        <dbReference type="PROSITE" id="PS51352"/>
    </source>
</evidence>
<feature type="transmembrane region" description="Helical" evidence="1">
    <location>
        <begin position="12"/>
        <end position="31"/>
    </location>
</feature>
<dbReference type="AlphaFoldDB" id="A0A1D8TTG5"/>
<dbReference type="InterPro" id="IPR017937">
    <property type="entry name" value="Thioredoxin_CS"/>
</dbReference>
<reference evidence="4" key="1">
    <citation type="submission" date="2016-10" db="EMBL/GenBank/DDBJ databases">
        <title>Comparative genomics uncovers the prolific and rare metabolic potential of the cyanobacterial genus Moorea.</title>
        <authorList>
            <person name="Leao T."/>
            <person name="Castelao G."/>
            <person name="Korobeynikov A."/>
            <person name="Monroe E.A."/>
            <person name="Podell S."/>
            <person name="Glukhov E."/>
            <person name="Allen E."/>
            <person name="Gerwick W.H."/>
            <person name="Gerwick L."/>
        </authorList>
    </citation>
    <scope>NUCLEOTIDE SEQUENCE [LARGE SCALE GENOMIC DNA]</scope>
    <source>
        <strain evidence="4">PAL-8-15-08-1</strain>
    </source>
</reference>
<keyword evidence="1" id="KW-1133">Transmembrane helix</keyword>
<dbReference type="InterPro" id="IPR044241">
    <property type="entry name" value="TxlA/HCF164"/>
</dbReference>